<evidence type="ECO:0000313" key="6">
    <source>
        <dbReference type="EMBL" id="MBA4538559.1"/>
    </source>
</evidence>
<evidence type="ECO:0000256" key="2">
    <source>
        <dbReference type="ARBA" id="ARBA00022448"/>
    </source>
</evidence>
<dbReference type="InterPro" id="IPR027417">
    <property type="entry name" value="P-loop_NTPase"/>
</dbReference>
<dbReference type="PANTHER" id="PTHR43335:SF8">
    <property type="entry name" value="ABC TRANSPORTER, ATP-BINDING PROTEIN"/>
    <property type="match status" value="1"/>
</dbReference>
<accession>A0A6B3W141</accession>
<keyword evidence="8" id="KW-1185">Reference proteome</keyword>
<reference evidence="6 9" key="2">
    <citation type="submission" date="2020-07" db="EMBL/GenBank/DDBJ databases">
        <authorList>
            <person name="Feng H."/>
        </authorList>
    </citation>
    <scope>NUCLEOTIDE SEQUENCE [LARGE SCALE GENOMIC DNA]</scope>
    <source>
        <strain evidence="9">s-12</strain>
        <strain evidence="6">S-12</strain>
    </source>
</reference>
<evidence type="ECO:0000313" key="8">
    <source>
        <dbReference type="Proteomes" id="UP000472971"/>
    </source>
</evidence>
<keyword evidence="3" id="KW-0547">Nucleotide-binding</keyword>
<dbReference type="InterPro" id="IPR003439">
    <property type="entry name" value="ABC_transporter-like_ATP-bd"/>
</dbReference>
<sequence>MSFIIQTYNLTKIFNGKEVISNVNLKVEKGKIYGFLGPNGAGKTTVMKLITGLLKPTAGEIEMFGEKLTNTSYEIFKRLGLIIEYPIFYEKLTGRENLELHCKYMGFHNENAIDEVLKLVNLQGIEGKEVKDFSLGMKQRLGLARAIITKPELLILDEPINGLDPVGIKEFREIFKMLSKEYGVTILISSHILSELEQIADTIGVISEGKLITEVSMENIKGEHVEFIEVQVKDVKKASYVLDRILNISNFKVLDQHLIRIYESGFTTNELSKAFVLNDVDIESVTKKQSTLEDYFLKLINGEKRYV</sequence>
<dbReference type="Proteomes" id="UP000570010">
    <property type="component" value="Unassembled WGS sequence"/>
</dbReference>
<keyword evidence="2" id="KW-0813">Transport</keyword>
<evidence type="ECO:0000256" key="4">
    <source>
        <dbReference type="ARBA" id="ARBA00022840"/>
    </source>
</evidence>
<gene>
    <name evidence="7" type="ORF">G4D64_15800</name>
    <name evidence="6" type="ORF">H1Z61_15840</name>
</gene>
<dbReference type="GO" id="GO:0005524">
    <property type="term" value="F:ATP binding"/>
    <property type="evidence" value="ECO:0007669"/>
    <property type="project" value="UniProtKB-KW"/>
</dbReference>
<dbReference type="Gene3D" id="3.40.50.300">
    <property type="entry name" value="P-loop containing nucleotide triphosphate hydrolases"/>
    <property type="match status" value="1"/>
</dbReference>
<comment type="caution">
    <text evidence="7">The sequence shown here is derived from an EMBL/GenBank/DDBJ whole genome shotgun (WGS) entry which is preliminary data.</text>
</comment>
<dbReference type="GO" id="GO:0016887">
    <property type="term" value="F:ATP hydrolysis activity"/>
    <property type="evidence" value="ECO:0007669"/>
    <property type="project" value="InterPro"/>
</dbReference>
<proteinExistence type="inferred from homology"/>
<comment type="similarity">
    <text evidence="1">Belongs to the ABC transporter superfamily.</text>
</comment>
<evidence type="ECO:0000256" key="3">
    <source>
        <dbReference type="ARBA" id="ARBA00022741"/>
    </source>
</evidence>
<feature type="domain" description="ABC transporter" evidence="5">
    <location>
        <begin position="5"/>
        <end position="233"/>
    </location>
</feature>
<keyword evidence="4 7" id="KW-0067">ATP-binding</keyword>
<dbReference type="Pfam" id="PF00005">
    <property type="entry name" value="ABC_tran"/>
    <property type="match status" value="1"/>
</dbReference>
<dbReference type="SUPFAM" id="SSF52540">
    <property type="entry name" value="P-loop containing nucleoside triphosphate hydrolases"/>
    <property type="match status" value="1"/>
</dbReference>
<organism evidence="7 8">
    <name type="scientific">Bacillus aquiflavi</name>
    <dbReference type="NCBI Taxonomy" id="2672567"/>
    <lineage>
        <taxon>Bacteria</taxon>
        <taxon>Bacillati</taxon>
        <taxon>Bacillota</taxon>
        <taxon>Bacilli</taxon>
        <taxon>Bacillales</taxon>
        <taxon>Bacillaceae</taxon>
        <taxon>Bacillus</taxon>
    </lineage>
</organism>
<dbReference type="AlphaFoldDB" id="A0A6B3W141"/>
<dbReference type="CDD" id="cd03268">
    <property type="entry name" value="ABC_BcrA_bacitracin_resist"/>
    <property type="match status" value="1"/>
</dbReference>
<evidence type="ECO:0000313" key="7">
    <source>
        <dbReference type="EMBL" id="NEY82922.1"/>
    </source>
</evidence>
<dbReference type="SMART" id="SM00382">
    <property type="entry name" value="AAA"/>
    <property type="match status" value="1"/>
</dbReference>
<dbReference type="EMBL" id="JAAIWN010000053">
    <property type="protein sequence ID" value="NEY82922.1"/>
    <property type="molecule type" value="Genomic_DNA"/>
</dbReference>
<dbReference type="InterPro" id="IPR017871">
    <property type="entry name" value="ABC_transporter-like_CS"/>
</dbReference>
<evidence type="ECO:0000256" key="1">
    <source>
        <dbReference type="ARBA" id="ARBA00005417"/>
    </source>
</evidence>
<dbReference type="EMBL" id="JACEIO010000051">
    <property type="protein sequence ID" value="MBA4538559.1"/>
    <property type="molecule type" value="Genomic_DNA"/>
</dbReference>
<dbReference type="RefSeq" id="WP_163243317.1">
    <property type="nucleotide sequence ID" value="NZ_JAAIWN010000053.1"/>
</dbReference>
<dbReference type="PANTHER" id="PTHR43335">
    <property type="entry name" value="ABC TRANSPORTER, ATP-BINDING PROTEIN"/>
    <property type="match status" value="1"/>
</dbReference>
<dbReference type="InterPro" id="IPR003593">
    <property type="entry name" value="AAA+_ATPase"/>
</dbReference>
<name>A0A6B3W141_9BACI</name>
<protein>
    <submittedName>
        <fullName evidence="7">ABC transporter ATP-binding protein</fullName>
    </submittedName>
</protein>
<dbReference type="PROSITE" id="PS50893">
    <property type="entry name" value="ABC_TRANSPORTER_2"/>
    <property type="match status" value="1"/>
</dbReference>
<dbReference type="Proteomes" id="UP000472971">
    <property type="component" value="Unassembled WGS sequence"/>
</dbReference>
<evidence type="ECO:0000259" key="5">
    <source>
        <dbReference type="PROSITE" id="PS50893"/>
    </source>
</evidence>
<evidence type="ECO:0000313" key="9">
    <source>
        <dbReference type="Proteomes" id="UP000570010"/>
    </source>
</evidence>
<dbReference type="PROSITE" id="PS00211">
    <property type="entry name" value="ABC_TRANSPORTER_1"/>
    <property type="match status" value="1"/>
</dbReference>
<reference evidence="7 8" key="1">
    <citation type="submission" date="2020-02" db="EMBL/GenBank/DDBJ databases">
        <title>Bacillus aquiflavi sp. nov., isolated from yellow water of strong flavor Chinese baijiu in Yibin region of China.</title>
        <authorList>
            <person name="Xie J."/>
        </authorList>
    </citation>
    <scope>NUCLEOTIDE SEQUENCE [LARGE SCALE GENOMIC DNA]</scope>
    <source>
        <strain evidence="7 8">3H-10</strain>
    </source>
</reference>